<dbReference type="EMBL" id="GHES01005752">
    <property type="protein sequence ID" value="MPA36311.1"/>
    <property type="molecule type" value="Transcribed_RNA"/>
</dbReference>
<organism evidence="14">
    <name type="scientific">Davidia involucrata</name>
    <name type="common">Dove tree</name>
    <dbReference type="NCBI Taxonomy" id="16924"/>
    <lineage>
        <taxon>Eukaryota</taxon>
        <taxon>Viridiplantae</taxon>
        <taxon>Streptophyta</taxon>
        <taxon>Embryophyta</taxon>
        <taxon>Tracheophyta</taxon>
        <taxon>Spermatophyta</taxon>
        <taxon>Magnoliopsida</taxon>
        <taxon>eudicotyledons</taxon>
        <taxon>Gunneridae</taxon>
        <taxon>Pentapetalae</taxon>
        <taxon>asterids</taxon>
        <taxon>Cornales</taxon>
        <taxon>Nyssaceae</taxon>
        <taxon>Davidia</taxon>
    </lineage>
</organism>
<evidence type="ECO:0000256" key="4">
    <source>
        <dbReference type="ARBA" id="ARBA00012368"/>
    </source>
</evidence>
<dbReference type="InterPro" id="IPR000008">
    <property type="entry name" value="C2_dom"/>
</dbReference>
<dbReference type="PROSITE" id="PS50004">
    <property type="entry name" value="C2"/>
    <property type="match status" value="1"/>
</dbReference>
<dbReference type="AlphaFoldDB" id="A0A5B6YX30"/>
<dbReference type="Gene3D" id="2.60.40.150">
    <property type="entry name" value="C2 domain"/>
    <property type="match status" value="1"/>
</dbReference>
<dbReference type="SUPFAM" id="SSF51695">
    <property type="entry name" value="PLC-like phosphodiesterases"/>
    <property type="match status" value="1"/>
</dbReference>
<dbReference type="SMART" id="SM00239">
    <property type="entry name" value="C2"/>
    <property type="match status" value="1"/>
</dbReference>
<evidence type="ECO:0000256" key="10">
    <source>
        <dbReference type="ARBA" id="ARBA00023224"/>
    </source>
</evidence>
<dbReference type="GO" id="GO:0048015">
    <property type="term" value="P:phosphatidylinositol-mediated signaling"/>
    <property type="evidence" value="ECO:0007669"/>
    <property type="project" value="TreeGrafter"/>
</dbReference>
<comment type="cofactor">
    <cofactor evidence="2">
        <name>Ca(2+)</name>
        <dbReference type="ChEBI" id="CHEBI:29108"/>
    </cofactor>
</comment>
<dbReference type="SMART" id="SM00148">
    <property type="entry name" value="PLCXc"/>
    <property type="match status" value="1"/>
</dbReference>
<dbReference type="InterPro" id="IPR035892">
    <property type="entry name" value="C2_domain_sf"/>
</dbReference>
<evidence type="ECO:0000256" key="3">
    <source>
        <dbReference type="ARBA" id="ARBA00004202"/>
    </source>
</evidence>
<keyword evidence="10" id="KW-0807">Transducer</keyword>
<evidence type="ECO:0000256" key="9">
    <source>
        <dbReference type="ARBA" id="ARBA00023136"/>
    </source>
</evidence>
<protein>
    <recommendedName>
        <fullName evidence="4 11">Phosphoinositide phospholipase C</fullName>
        <ecNumber evidence="4 11">3.1.4.11</ecNumber>
    </recommendedName>
</protein>
<evidence type="ECO:0000256" key="6">
    <source>
        <dbReference type="ARBA" id="ARBA00022801"/>
    </source>
</evidence>
<dbReference type="PANTHER" id="PTHR10336">
    <property type="entry name" value="PHOSPHOINOSITIDE-SPECIFIC PHOSPHOLIPASE C FAMILY PROTEIN"/>
    <property type="match status" value="1"/>
</dbReference>
<evidence type="ECO:0000256" key="8">
    <source>
        <dbReference type="ARBA" id="ARBA00023098"/>
    </source>
</evidence>
<name>A0A5B6YX30_DAVIN</name>
<keyword evidence="5" id="KW-1003">Cell membrane</keyword>
<dbReference type="InterPro" id="IPR001711">
    <property type="entry name" value="PLipase_C_Pinositol-sp_Y"/>
</dbReference>
<feature type="domain" description="C2" evidence="12">
    <location>
        <begin position="283"/>
        <end position="412"/>
    </location>
</feature>
<evidence type="ECO:0000256" key="7">
    <source>
        <dbReference type="ARBA" id="ARBA00022963"/>
    </source>
</evidence>
<accession>A0A5B6YX30</accession>
<proteinExistence type="predicted"/>
<dbReference type="Gene3D" id="3.20.20.190">
    <property type="entry name" value="Phosphatidylinositol (PI) phosphodiesterase"/>
    <property type="match status" value="1"/>
</dbReference>
<feature type="domain" description="PI-PLC Y-box" evidence="13">
    <location>
        <begin position="195"/>
        <end position="281"/>
    </location>
</feature>
<evidence type="ECO:0000256" key="11">
    <source>
        <dbReference type="RuleBase" id="RU361133"/>
    </source>
</evidence>
<dbReference type="GO" id="GO:0016042">
    <property type="term" value="P:lipid catabolic process"/>
    <property type="evidence" value="ECO:0007669"/>
    <property type="project" value="UniProtKB-KW"/>
</dbReference>
<dbReference type="InterPro" id="IPR001192">
    <property type="entry name" value="PI-PLC_fam"/>
</dbReference>
<dbReference type="PROSITE" id="PS50008">
    <property type="entry name" value="PIPLC_Y_DOMAIN"/>
    <property type="match status" value="1"/>
</dbReference>
<dbReference type="CDD" id="cd00275">
    <property type="entry name" value="C2_PLC_like"/>
    <property type="match status" value="1"/>
</dbReference>
<comment type="subcellular location">
    <subcellularLocation>
        <location evidence="3">Cell membrane</location>
        <topology evidence="3">Peripheral membrane protein</topology>
    </subcellularLocation>
</comment>
<dbReference type="EC" id="3.1.4.11" evidence="4 11"/>
<dbReference type="Pfam" id="PF00168">
    <property type="entry name" value="C2"/>
    <property type="match status" value="1"/>
</dbReference>
<evidence type="ECO:0000313" key="14">
    <source>
        <dbReference type="EMBL" id="MPA36311.1"/>
    </source>
</evidence>
<dbReference type="SUPFAM" id="SSF49562">
    <property type="entry name" value="C2 domain (Calcium/lipid-binding domain, CaLB)"/>
    <property type="match status" value="1"/>
</dbReference>
<sequence length="430" mass="49566">MIFLDIFRTLTTPVELIKCLRSIKEHAFVASEYPVVLTLEDHLTPDLQAKVAEMVIQTFGDVLFYPESDCLAEFPSPESLKRRIIISTKPPKKYLESKSIKEKECVSQKVEDSSEEDPWGKEVNDFKDNLDAFNKNDIPEEGEYQEEEDHDEVDHKLQQNAATEYKHLIGIHAGTRKGGTKVWLYADPSKVKRISLSEETLEKSVLSHGTEIIRFTQRNLLRVFPKATRVDSSNYDPLIGWMHGAQMVAFNMQGHDRPLWLMQGMFRANGGCGYVKKPDFLLKDGPHDEVFDPKKNLPVKKTLKVKVYMGEGWYLDFHHTHFDVYSPPDFYARVGIAGVRADSVMKKTRTIEDNWIPTWDEEFVFPLTVPELALLRIEVHEYDMSEKDDFGGQTCLPVSELRTGIRAVPIYDHKGNKYKSVKLLMRFEFI</sequence>
<keyword evidence="7 11" id="KW-0442">Lipid degradation</keyword>
<keyword evidence="9" id="KW-0472">Membrane</keyword>
<dbReference type="PANTHER" id="PTHR10336:SF158">
    <property type="entry name" value="PHOSPHOINOSITIDE PHOSPHOLIPASE C"/>
    <property type="match status" value="1"/>
</dbReference>
<comment type="catalytic activity">
    <reaction evidence="1 11">
        <text>a 1,2-diacyl-sn-glycero-3-phospho-(1D-myo-inositol-4,5-bisphosphate) + H2O = 1D-myo-inositol 1,4,5-trisphosphate + a 1,2-diacyl-sn-glycerol + H(+)</text>
        <dbReference type="Rhea" id="RHEA:33179"/>
        <dbReference type="ChEBI" id="CHEBI:15377"/>
        <dbReference type="ChEBI" id="CHEBI:15378"/>
        <dbReference type="ChEBI" id="CHEBI:17815"/>
        <dbReference type="ChEBI" id="CHEBI:58456"/>
        <dbReference type="ChEBI" id="CHEBI:203600"/>
        <dbReference type="EC" id="3.1.4.11"/>
    </reaction>
</comment>
<dbReference type="GO" id="GO:0051209">
    <property type="term" value="P:release of sequestered calcium ion into cytosol"/>
    <property type="evidence" value="ECO:0007669"/>
    <property type="project" value="TreeGrafter"/>
</dbReference>
<gene>
    <name evidence="14" type="ORF">Din_005752</name>
</gene>
<keyword evidence="6 11" id="KW-0378">Hydrolase</keyword>
<evidence type="ECO:0000256" key="5">
    <source>
        <dbReference type="ARBA" id="ARBA00022475"/>
    </source>
</evidence>
<evidence type="ECO:0000259" key="13">
    <source>
        <dbReference type="PROSITE" id="PS50008"/>
    </source>
</evidence>
<evidence type="ECO:0000259" key="12">
    <source>
        <dbReference type="PROSITE" id="PS50004"/>
    </source>
</evidence>
<dbReference type="Pfam" id="PF00388">
    <property type="entry name" value="PI-PLC-X"/>
    <property type="match status" value="1"/>
</dbReference>
<dbReference type="InterPro" id="IPR017946">
    <property type="entry name" value="PLC-like_Pdiesterase_TIM-brl"/>
</dbReference>
<dbReference type="GO" id="GO:0004435">
    <property type="term" value="F:phosphatidylinositol-4,5-bisphosphate phospholipase C activity"/>
    <property type="evidence" value="ECO:0007669"/>
    <property type="project" value="UniProtKB-EC"/>
</dbReference>
<dbReference type="PRINTS" id="PR00390">
    <property type="entry name" value="PHPHLIPASEC"/>
</dbReference>
<reference evidence="14" key="1">
    <citation type="submission" date="2019-08" db="EMBL/GenBank/DDBJ databases">
        <title>Reference gene set and small RNA set construction with multiple tissues from Davidia involucrata Baill.</title>
        <authorList>
            <person name="Yang H."/>
            <person name="Zhou C."/>
            <person name="Li G."/>
            <person name="Wang J."/>
            <person name="Gao P."/>
            <person name="Wang M."/>
            <person name="Wang R."/>
            <person name="Zhao Y."/>
        </authorList>
    </citation>
    <scope>NUCLEOTIDE SEQUENCE</scope>
    <source>
        <tissue evidence="14">Mixed with DoveR01_LX</tissue>
    </source>
</reference>
<evidence type="ECO:0000256" key="2">
    <source>
        <dbReference type="ARBA" id="ARBA00001913"/>
    </source>
</evidence>
<evidence type="ECO:0000256" key="1">
    <source>
        <dbReference type="ARBA" id="ARBA00001195"/>
    </source>
</evidence>
<dbReference type="GO" id="GO:0006950">
    <property type="term" value="P:response to stress"/>
    <property type="evidence" value="ECO:0007669"/>
    <property type="project" value="UniProtKB-ARBA"/>
</dbReference>
<dbReference type="PROSITE" id="PS50007">
    <property type="entry name" value="PIPLC_X_DOMAIN"/>
    <property type="match status" value="1"/>
</dbReference>
<dbReference type="FunFam" id="2.60.40.150:FF:000060">
    <property type="entry name" value="Phosphoinositide phospholipase C"/>
    <property type="match status" value="1"/>
</dbReference>
<dbReference type="SMART" id="SM00149">
    <property type="entry name" value="PLCYc"/>
    <property type="match status" value="1"/>
</dbReference>
<dbReference type="Pfam" id="PF00387">
    <property type="entry name" value="PI-PLC-Y"/>
    <property type="match status" value="1"/>
</dbReference>
<keyword evidence="8 11" id="KW-0443">Lipid metabolism</keyword>
<dbReference type="GO" id="GO:0005886">
    <property type="term" value="C:plasma membrane"/>
    <property type="evidence" value="ECO:0007669"/>
    <property type="project" value="UniProtKB-SubCell"/>
</dbReference>
<dbReference type="InterPro" id="IPR000909">
    <property type="entry name" value="PLipase_C_PInositol-sp_X_dom"/>
</dbReference>